<dbReference type="AlphaFoldDB" id="A0A3N7FIX8"/>
<gene>
    <name evidence="1" type="ORF">POPTR_009G128732</name>
</gene>
<dbReference type="Proteomes" id="UP000006729">
    <property type="component" value="Chromosome 9"/>
</dbReference>
<organism evidence="1 2">
    <name type="scientific">Populus trichocarpa</name>
    <name type="common">Western balsam poplar</name>
    <name type="synonym">Populus balsamifera subsp. trichocarpa</name>
    <dbReference type="NCBI Taxonomy" id="3694"/>
    <lineage>
        <taxon>Eukaryota</taxon>
        <taxon>Viridiplantae</taxon>
        <taxon>Streptophyta</taxon>
        <taxon>Embryophyta</taxon>
        <taxon>Tracheophyta</taxon>
        <taxon>Spermatophyta</taxon>
        <taxon>Magnoliopsida</taxon>
        <taxon>eudicotyledons</taxon>
        <taxon>Gunneridae</taxon>
        <taxon>Pentapetalae</taxon>
        <taxon>rosids</taxon>
        <taxon>fabids</taxon>
        <taxon>Malpighiales</taxon>
        <taxon>Salicaceae</taxon>
        <taxon>Saliceae</taxon>
        <taxon>Populus</taxon>
    </lineage>
</organism>
<proteinExistence type="predicted"/>
<sequence>MRIKSFTLYHATKQSQNCKSYPAQRHLPITQLWLLMVRDQRKPWLFKMRIANPSRPSLSLSLCKQKPCLLLTSFSSKRTLTLCFRKGCLGSDIMAFTKISKST</sequence>
<evidence type="ECO:0000313" key="1">
    <source>
        <dbReference type="EMBL" id="RQO95856.1"/>
    </source>
</evidence>
<dbReference type="EMBL" id="CM009298">
    <property type="protein sequence ID" value="RQO95856.1"/>
    <property type="molecule type" value="Genomic_DNA"/>
</dbReference>
<reference evidence="1 2" key="1">
    <citation type="journal article" date="2006" name="Science">
        <title>The genome of black cottonwood, Populus trichocarpa (Torr. &amp; Gray).</title>
        <authorList>
            <person name="Tuskan G.A."/>
            <person name="Difazio S."/>
            <person name="Jansson S."/>
            <person name="Bohlmann J."/>
            <person name="Grigoriev I."/>
            <person name="Hellsten U."/>
            <person name="Putnam N."/>
            <person name="Ralph S."/>
            <person name="Rombauts S."/>
            <person name="Salamov A."/>
            <person name="Schein J."/>
            <person name="Sterck L."/>
            <person name="Aerts A."/>
            <person name="Bhalerao R.R."/>
            <person name="Bhalerao R.P."/>
            <person name="Blaudez D."/>
            <person name="Boerjan W."/>
            <person name="Brun A."/>
            <person name="Brunner A."/>
            <person name="Busov V."/>
            <person name="Campbell M."/>
            <person name="Carlson J."/>
            <person name="Chalot M."/>
            <person name="Chapman J."/>
            <person name="Chen G.L."/>
            <person name="Cooper D."/>
            <person name="Coutinho P.M."/>
            <person name="Couturier J."/>
            <person name="Covert S."/>
            <person name="Cronk Q."/>
            <person name="Cunningham R."/>
            <person name="Davis J."/>
            <person name="Degroeve S."/>
            <person name="Dejardin A."/>
            <person name="Depamphilis C."/>
            <person name="Detter J."/>
            <person name="Dirks B."/>
            <person name="Dubchak I."/>
            <person name="Duplessis S."/>
            <person name="Ehlting J."/>
            <person name="Ellis B."/>
            <person name="Gendler K."/>
            <person name="Goodstein D."/>
            <person name="Gribskov M."/>
            <person name="Grimwood J."/>
            <person name="Groover A."/>
            <person name="Gunter L."/>
            <person name="Hamberger B."/>
            <person name="Heinze B."/>
            <person name="Helariutta Y."/>
            <person name="Henrissat B."/>
            <person name="Holligan D."/>
            <person name="Holt R."/>
            <person name="Huang W."/>
            <person name="Islam-Faridi N."/>
            <person name="Jones S."/>
            <person name="Jones-Rhoades M."/>
            <person name="Jorgensen R."/>
            <person name="Joshi C."/>
            <person name="Kangasjarvi J."/>
            <person name="Karlsson J."/>
            <person name="Kelleher C."/>
            <person name="Kirkpatrick R."/>
            <person name="Kirst M."/>
            <person name="Kohler A."/>
            <person name="Kalluri U."/>
            <person name="Larimer F."/>
            <person name="Leebens-Mack J."/>
            <person name="Leple J.C."/>
            <person name="Locascio P."/>
            <person name="Lou Y."/>
            <person name="Lucas S."/>
            <person name="Martin F."/>
            <person name="Montanini B."/>
            <person name="Napoli C."/>
            <person name="Nelson D.R."/>
            <person name="Nelson C."/>
            <person name="Nieminen K."/>
            <person name="Nilsson O."/>
            <person name="Pereda V."/>
            <person name="Peter G."/>
            <person name="Philippe R."/>
            <person name="Pilate G."/>
            <person name="Poliakov A."/>
            <person name="Razumovskaya J."/>
            <person name="Richardson P."/>
            <person name="Rinaldi C."/>
            <person name="Ritland K."/>
            <person name="Rouze P."/>
            <person name="Ryaboy D."/>
            <person name="Schmutz J."/>
            <person name="Schrader J."/>
            <person name="Segerman B."/>
            <person name="Shin H."/>
            <person name="Siddiqui A."/>
            <person name="Sterky F."/>
            <person name="Terry A."/>
            <person name="Tsai C.J."/>
            <person name="Uberbacher E."/>
            <person name="Unneberg P."/>
            <person name="Vahala J."/>
            <person name="Wall K."/>
            <person name="Wessler S."/>
            <person name="Yang G."/>
            <person name="Yin T."/>
            <person name="Douglas C."/>
            <person name="Marra M."/>
            <person name="Sandberg G."/>
            <person name="Van de Peer Y."/>
            <person name="Rokhsar D."/>
        </authorList>
    </citation>
    <scope>NUCLEOTIDE SEQUENCE [LARGE SCALE GENOMIC DNA]</scope>
    <source>
        <strain evidence="2">cv. Nisqually</strain>
    </source>
</reference>
<evidence type="ECO:0000313" key="2">
    <source>
        <dbReference type="Proteomes" id="UP000006729"/>
    </source>
</evidence>
<name>A0A3N7FIX8_POPTR</name>
<accession>A0A3N7FIX8</accession>
<protein>
    <submittedName>
        <fullName evidence="1">Uncharacterized protein</fullName>
    </submittedName>
</protein>
<keyword evidence="2" id="KW-1185">Reference proteome</keyword>
<dbReference type="InParanoid" id="A0A3N7FIX8"/>